<keyword evidence="1" id="KW-0472">Membrane</keyword>
<evidence type="ECO:0000256" key="1">
    <source>
        <dbReference type="SAM" id="Phobius"/>
    </source>
</evidence>
<reference evidence="2" key="1">
    <citation type="submission" date="2021-05" db="EMBL/GenBank/DDBJ databases">
        <authorList>
            <person name="Alioto T."/>
            <person name="Alioto T."/>
            <person name="Gomez Garrido J."/>
        </authorList>
    </citation>
    <scope>NUCLEOTIDE SEQUENCE</scope>
</reference>
<protein>
    <submittedName>
        <fullName evidence="2">(northern house mosquito) hypothetical protein</fullName>
    </submittedName>
</protein>
<feature type="transmembrane region" description="Helical" evidence="1">
    <location>
        <begin position="49"/>
        <end position="65"/>
    </location>
</feature>
<proteinExistence type="predicted"/>
<keyword evidence="1" id="KW-1133">Transmembrane helix</keyword>
<name>A0A8D8BF42_CULPI</name>
<evidence type="ECO:0000313" key="2">
    <source>
        <dbReference type="EMBL" id="CAG6470421.1"/>
    </source>
</evidence>
<dbReference type="EMBL" id="HBUE01065303">
    <property type="protein sequence ID" value="CAG6470429.1"/>
    <property type="molecule type" value="Transcribed_RNA"/>
</dbReference>
<feature type="transmembrane region" description="Helical" evidence="1">
    <location>
        <begin position="130"/>
        <end position="157"/>
    </location>
</feature>
<dbReference type="AlphaFoldDB" id="A0A8D8BF42"/>
<dbReference type="EMBL" id="HBUE01065299">
    <property type="protein sequence ID" value="CAG6470421.1"/>
    <property type="molecule type" value="Transcribed_RNA"/>
</dbReference>
<keyword evidence="1" id="KW-0812">Transmembrane</keyword>
<sequence length="239" mass="25392">MPSMSNMQSDSNELVANRCCCCCICINEFVLECCGCCCGCRPAAMAPRVLLLKLTILLLLLWLLLPGRGVPLDWSADEGGVIRDRATPLLVTIGGLFPVDIGRYSGVGGGVSSWDGPPAPESFRWVAPLAFVPTAVIGLTLEVGGFDVGVVVVVIGLSEMLLLRSISSGTLLARLARIMQSCSARSRFTLSTANSCSVNRWIRALAASVSRSMYARSSCTNVLPLLAMLSSLLFSARSL</sequence>
<organism evidence="2">
    <name type="scientific">Culex pipiens</name>
    <name type="common">House mosquito</name>
    <dbReference type="NCBI Taxonomy" id="7175"/>
    <lineage>
        <taxon>Eukaryota</taxon>
        <taxon>Metazoa</taxon>
        <taxon>Ecdysozoa</taxon>
        <taxon>Arthropoda</taxon>
        <taxon>Hexapoda</taxon>
        <taxon>Insecta</taxon>
        <taxon>Pterygota</taxon>
        <taxon>Neoptera</taxon>
        <taxon>Endopterygota</taxon>
        <taxon>Diptera</taxon>
        <taxon>Nematocera</taxon>
        <taxon>Culicoidea</taxon>
        <taxon>Culicidae</taxon>
        <taxon>Culicinae</taxon>
        <taxon>Culicini</taxon>
        <taxon>Culex</taxon>
        <taxon>Culex</taxon>
    </lineage>
</organism>
<accession>A0A8D8BF42</accession>